<dbReference type="InterPro" id="IPR029044">
    <property type="entry name" value="Nucleotide-diphossugar_trans"/>
</dbReference>
<dbReference type="CDD" id="cd04196">
    <property type="entry name" value="GT_2_like_d"/>
    <property type="match status" value="1"/>
</dbReference>
<organism evidence="2 3">
    <name type="scientific">Jannaschia helgolandensis</name>
    <dbReference type="NCBI Taxonomy" id="188906"/>
    <lineage>
        <taxon>Bacteria</taxon>
        <taxon>Pseudomonadati</taxon>
        <taxon>Pseudomonadota</taxon>
        <taxon>Alphaproteobacteria</taxon>
        <taxon>Rhodobacterales</taxon>
        <taxon>Roseobacteraceae</taxon>
        <taxon>Jannaschia</taxon>
    </lineage>
</organism>
<name>A0A1H7GZG6_9RHOB</name>
<protein>
    <submittedName>
        <fullName evidence="2">Glycosyl transferase family 2</fullName>
    </submittedName>
</protein>
<dbReference type="SUPFAM" id="SSF53448">
    <property type="entry name" value="Nucleotide-diphospho-sugar transferases"/>
    <property type="match status" value="1"/>
</dbReference>
<dbReference type="AlphaFoldDB" id="A0A1H7GZG6"/>
<evidence type="ECO:0000313" key="3">
    <source>
        <dbReference type="Proteomes" id="UP000199283"/>
    </source>
</evidence>
<gene>
    <name evidence="2" type="ORF">SAMN04488526_0568</name>
</gene>
<accession>A0A1H7GZG6</accession>
<keyword evidence="3" id="KW-1185">Reference proteome</keyword>
<dbReference type="EMBL" id="FNZQ01000001">
    <property type="protein sequence ID" value="SEK43533.1"/>
    <property type="molecule type" value="Genomic_DNA"/>
</dbReference>
<evidence type="ECO:0000259" key="1">
    <source>
        <dbReference type="Pfam" id="PF00535"/>
    </source>
</evidence>
<dbReference type="RefSeq" id="WP_175495746.1">
    <property type="nucleotide sequence ID" value="NZ_FNZQ01000001.1"/>
</dbReference>
<sequence>MDEATIASPIRMPSRQGENLTVAVAMATFNGSRFLLEQLESLATQTRLPDLLLVSDDGSTDDTRDIVLRFAETAPFAVHMLDGPCTGYGANFASLLERMPGHVDVVALSDQDDIWLPGKIRAAVDALAQITKGPALYGGRSVETSETMVRRRLSRAPGIEPSFRHALARNIAGGNTMVLNRPAVDLMRHAASKLRADPVHDWWIYQIVTGCGGAVIFDDRPGILYRQHGGNQIGANGGFSACLARLRGMINGRYRDWTDANLANLHAVRDNLRPDCAQLLDQVTALRSLPILTRVLAFARTGIHRDGRLGQAGMWASVLTGRF</sequence>
<dbReference type="Proteomes" id="UP000199283">
    <property type="component" value="Unassembled WGS sequence"/>
</dbReference>
<reference evidence="2 3" key="1">
    <citation type="submission" date="2016-10" db="EMBL/GenBank/DDBJ databases">
        <authorList>
            <person name="de Groot N.N."/>
        </authorList>
    </citation>
    <scope>NUCLEOTIDE SEQUENCE [LARGE SCALE GENOMIC DNA]</scope>
    <source>
        <strain evidence="2 3">DSM 14858</strain>
    </source>
</reference>
<feature type="domain" description="Glycosyltransferase 2-like" evidence="1">
    <location>
        <begin position="24"/>
        <end position="143"/>
    </location>
</feature>
<dbReference type="Gene3D" id="3.90.550.10">
    <property type="entry name" value="Spore Coat Polysaccharide Biosynthesis Protein SpsA, Chain A"/>
    <property type="match status" value="1"/>
</dbReference>
<keyword evidence="2" id="KW-0808">Transferase</keyword>
<dbReference type="GO" id="GO:0016740">
    <property type="term" value="F:transferase activity"/>
    <property type="evidence" value="ECO:0007669"/>
    <property type="project" value="UniProtKB-KW"/>
</dbReference>
<dbReference type="InterPro" id="IPR001173">
    <property type="entry name" value="Glyco_trans_2-like"/>
</dbReference>
<dbReference type="STRING" id="188906.SAMN04488526_0568"/>
<dbReference type="Pfam" id="PF00535">
    <property type="entry name" value="Glycos_transf_2"/>
    <property type="match status" value="1"/>
</dbReference>
<proteinExistence type="predicted"/>
<evidence type="ECO:0000313" key="2">
    <source>
        <dbReference type="EMBL" id="SEK43533.1"/>
    </source>
</evidence>